<feature type="transmembrane region" description="Helical" evidence="6">
    <location>
        <begin position="24"/>
        <end position="46"/>
    </location>
</feature>
<keyword evidence="6" id="KW-0812">Transmembrane</keyword>
<reference evidence="8" key="2">
    <citation type="submission" date="2025-08" db="UniProtKB">
        <authorList>
            <consortium name="RefSeq"/>
        </authorList>
    </citation>
    <scope>IDENTIFICATION</scope>
    <source>
        <tissue evidence="8">Young leaves</tissue>
    </source>
</reference>
<evidence type="ECO:0000256" key="6">
    <source>
        <dbReference type="SAM" id="Phobius"/>
    </source>
</evidence>
<dbReference type="Proteomes" id="UP000694853">
    <property type="component" value="Unplaced"/>
</dbReference>
<accession>A0A8B8KIZ3</accession>
<keyword evidence="6" id="KW-1133">Transmembrane helix</keyword>
<dbReference type="AlphaFoldDB" id="A0A8B8KIZ3"/>
<comment type="subcellular location">
    <subcellularLocation>
        <location evidence="1">Membrane</location>
        <topology evidence="1">Single-pass type II membrane protein</topology>
    </subcellularLocation>
</comment>
<dbReference type="RefSeq" id="XP_027343233.1">
    <property type="nucleotide sequence ID" value="XM_027487432.1"/>
</dbReference>
<evidence type="ECO:0000256" key="4">
    <source>
        <dbReference type="ARBA" id="ARBA00023136"/>
    </source>
</evidence>
<evidence type="ECO:0000313" key="8">
    <source>
        <dbReference type="RefSeq" id="XP_027343233.1"/>
    </source>
</evidence>
<dbReference type="PANTHER" id="PTHR31042">
    <property type="entry name" value="CORE-2/I-BRANCHING BETA-1,6-N-ACETYLGLUCOSAMINYLTRANSFERASE FAMILY PROTEIN-RELATED"/>
    <property type="match status" value="1"/>
</dbReference>
<dbReference type="OrthoDB" id="191334at2759"/>
<protein>
    <submittedName>
        <fullName evidence="8">Glycosyltransferase BC10-like</fullName>
    </submittedName>
</protein>
<keyword evidence="3" id="KW-0808">Transferase</keyword>
<evidence type="ECO:0000313" key="7">
    <source>
        <dbReference type="Proteomes" id="UP000694853"/>
    </source>
</evidence>
<keyword evidence="2" id="KW-0328">Glycosyltransferase</keyword>
<dbReference type="InterPro" id="IPR044174">
    <property type="entry name" value="BC10-like"/>
</dbReference>
<evidence type="ECO:0000256" key="1">
    <source>
        <dbReference type="ARBA" id="ARBA00004606"/>
    </source>
</evidence>
<dbReference type="InterPro" id="IPR003406">
    <property type="entry name" value="Glyco_trans_14"/>
</dbReference>
<keyword evidence="7" id="KW-1185">Reference proteome</keyword>
<dbReference type="Pfam" id="PF02485">
    <property type="entry name" value="Branch"/>
    <property type="match status" value="1"/>
</dbReference>
<dbReference type="PANTHER" id="PTHR31042:SF131">
    <property type="entry name" value="CORE-2_I-BRANCHING BETA-1,6-N-ACETYLGLUCOSAMINYLTRANSFERASE FAMILY PROTEIN"/>
    <property type="match status" value="1"/>
</dbReference>
<organism evidence="7 8">
    <name type="scientific">Abrus precatorius</name>
    <name type="common">Indian licorice</name>
    <name type="synonym">Glycine abrus</name>
    <dbReference type="NCBI Taxonomy" id="3816"/>
    <lineage>
        <taxon>Eukaryota</taxon>
        <taxon>Viridiplantae</taxon>
        <taxon>Streptophyta</taxon>
        <taxon>Embryophyta</taxon>
        <taxon>Tracheophyta</taxon>
        <taxon>Spermatophyta</taxon>
        <taxon>Magnoliopsida</taxon>
        <taxon>eudicotyledons</taxon>
        <taxon>Gunneridae</taxon>
        <taxon>Pentapetalae</taxon>
        <taxon>rosids</taxon>
        <taxon>fabids</taxon>
        <taxon>Fabales</taxon>
        <taxon>Fabaceae</taxon>
        <taxon>Papilionoideae</taxon>
        <taxon>50 kb inversion clade</taxon>
        <taxon>NPAAA clade</taxon>
        <taxon>indigoferoid/millettioid clade</taxon>
        <taxon>Abreae</taxon>
        <taxon>Abrus</taxon>
    </lineage>
</organism>
<sequence length="393" mass="46177">MKNNKHQERSCATAKLFSAQPHMLNFFHVLVFTIGFFIGITITFYFKDLSLNFQFQQVLHPSFSPSVLISTSNNHTKVTNFTQNGLRGFLRPTKAMHDMTEEELLWRASMVPRIQKLPFKHTPKVAFMFLTKGPVFLAPLWERFFKGNEGLYSIYIHSHPSFNQTVPTNSVFHGRRIPSKEVRWGDFNMIGAERRLLANALLDFSNQRFVLLSESCIPLFNFSTIYNYLMNSTKTFIEAYDMPGSVGRGRYSPRMRPQVKLSQWRKGSQWFQIDRALAIEIVSDQQYFPVFKKYCRNGCYGDEHYLPTLVSIKFWQRNSNRTLTWVDWSRGGPHPSRFMRTDVTVEFLNRLRYGRKCQYNGKSTNVCHLFARKFMPQALDRLLRFAPRIMQFN</sequence>
<evidence type="ECO:0000256" key="3">
    <source>
        <dbReference type="ARBA" id="ARBA00022679"/>
    </source>
</evidence>
<dbReference type="GeneID" id="113855802"/>
<dbReference type="GO" id="GO:0016757">
    <property type="term" value="F:glycosyltransferase activity"/>
    <property type="evidence" value="ECO:0007669"/>
    <property type="project" value="UniProtKB-KW"/>
</dbReference>
<reference evidence="7" key="1">
    <citation type="journal article" date="2019" name="Toxins">
        <title>Detection of Abrin-Like and Prepropulchellin-Like Toxin Genes and Transcripts Using Whole Genome Sequencing and Full-Length Transcript Sequencing of Abrus precatorius.</title>
        <authorList>
            <person name="Hovde B.T."/>
            <person name="Daligault H.E."/>
            <person name="Hanschen E.R."/>
            <person name="Kunde Y.A."/>
            <person name="Johnson M.B."/>
            <person name="Starkenburg S.R."/>
            <person name="Johnson S.L."/>
        </authorList>
    </citation>
    <scope>NUCLEOTIDE SEQUENCE [LARGE SCALE GENOMIC DNA]</scope>
</reference>
<keyword evidence="4 6" id="KW-0472">Membrane</keyword>
<proteinExistence type="predicted"/>
<evidence type="ECO:0000256" key="5">
    <source>
        <dbReference type="ARBA" id="ARBA00023180"/>
    </source>
</evidence>
<keyword evidence="5" id="KW-0325">Glycoprotein</keyword>
<name>A0A8B8KIZ3_ABRPR</name>
<gene>
    <name evidence="8" type="primary">LOC113855802</name>
</gene>
<dbReference type="GO" id="GO:0016020">
    <property type="term" value="C:membrane"/>
    <property type="evidence" value="ECO:0007669"/>
    <property type="project" value="UniProtKB-SubCell"/>
</dbReference>
<dbReference type="KEGG" id="aprc:113855802"/>
<evidence type="ECO:0000256" key="2">
    <source>
        <dbReference type="ARBA" id="ARBA00022676"/>
    </source>
</evidence>